<evidence type="ECO:0000256" key="4">
    <source>
        <dbReference type="SAM" id="MobiDB-lite"/>
    </source>
</evidence>
<feature type="domain" description="Peptidase S8/S53" evidence="5">
    <location>
        <begin position="32"/>
        <end position="127"/>
    </location>
</feature>
<evidence type="ECO:0000256" key="3">
    <source>
        <dbReference type="ARBA" id="ARBA00022825"/>
    </source>
</evidence>
<organism evidence="6 7">
    <name type="scientific">Volvox reticuliferus</name>
    <dbReference type="NCBI Taxonomy" id="1737510"/>
    <lineage>
        <taxon>Eukaryota</taxon>
        <taxon>Viridiplantae</taxon>
        <taxon>Chlorophyta</taxon>
        <taxon>core chlorophytes</taxon>
        <taxon>Chlorophyceae</taxon>
        <taxon>CS clade</taxon>
        <taxon>Chlamydomonadales</taxon>
        <taxon>Volvocaceae</taxon>
        <taxon>Volvox</taxon>
    </lineage>
</organism>
<dbReference type="InterPro" id="IPR000209">
    <property type="entry name" value="Peptidase_S8/S53_dom"/>
</dbReference>
<sequence length="206" mass="21756">MGLYNLSTPLPPNFGFDSSVDCIHVHTHTLSLTFSNTAPLLKAHIHIHTQNKHTHTHTHTHTYTHAPNPQRRQLMNGTSMSSPNACGGIALLLSGLLARGSVIAPHRIRRALENTALPLGSEAPDAVLTYGRGLIQIGAAWDYLMMTTTTTTRDSTATSAVAAAVAGGGGPVADTVTTAVQPMERRELPPPCPPPHPPLAPGPGTR</sequence>
<proteinExistence type="predicted"/>
<feature type="region of interest" description="Disordered" evidence="4">
    <location>
        <begin position="183"/>
        <end position="206"/>
    </location>
</feature>
<accession>A0A8J4GM71</accession>
<keyword evidence="3" id="KW-0720">Serine protease</keyword>
<name>A0A8J4GM71_9CHLO</name>
<dbReference type="AlphaFoldDB" id="A0A8J4GM71"/>
<dbReference type="SUPFAM" id="SSF52743">
    <property type="entry name" value="Subtilisin-like"/>
    <property type="match status" value="1"/>
</dbReference>
<evidence type="ECO:0000313" key="6">
    <source>
        <dbReference type="EMBL" id="GIM09953.1"/>
    </source>
</evidence>
<keyword evidence="2" id="KW-0378">Hydrolase</keyword>
<keyword evidence="1" id="KW-0645">Protease</keyword>
<gene>
    <name evidence="6" type="ORF">Vretimale_13739</name>
</gene>
<dbReference type="GO" id="GO:0006508">
    <property type="term" value="P:proteolysis"/>
    <property type="evidence" value="ECO:0007669"/>
    <property type="project" value="UniProtKB-KW"/>
</dbReference>
<dbReference type="Gene3D" id="3.40.50.200">
    <property type="entry name" value="Peptidase S8/S53 domain"/>
    <property type="match status" value="1"/>
</dbReference>
<dbReference type="EMBL" id="BNCQ01000033">
    <property type="protein sequence ID" value="GIM09953.1"/>
    <property type="molecule type" value="Genomic_DNA"/>
</dbReference>
<evidence type="ECO:0000256" key="1">
    <source>
        <dbReference type="ARBA" id="ARBA00022670"/>
    </source>
</evidence>
<dbReference type="InterPro" id="IPR023828">
    <property type="entry name" value="Peptidase_S8_Ser-AS"/>
</dbReference>
<reference evidence="6" key="1">
    <citation type="journal article" date="2021" name="Proc. Natl. Acad. Sci. U.S.A.">
        <title>Three genomes in the algal genus Volvox reveal the fate of a haploid sex-determining region after a transition to homothallism.</title>
        <authorList>
            <person name="Yamamoto K."/>
            <person name="Hamaji T."/>
            <person name="Kawai-Toyooka H."/>
            <person name="Matsuzaki R."/>
            <person name="Takahashi F."/>
            <person name="Nishimura Y."/>
            <person name="Kawachi M."/>
            <person name="Noguchi H."/>
            <person name="Minakuchi Y."/>
            <person name="Umen J.G."/>
            <person name="Toyoda A."/>
            <person name="Nozaki H."/>
        </authorList>
    </citation>
    <scope>NUCLEOTIDE SEQUENCE</scope>
    <source>
        <strain evidence="6">NIES-3785</strain>
    </source>
</reference>
<feature type="compositionally biased region" description="Pro residues" evidence="4">
    <location>
        <begin position="189"/>
        <end position="206"/>
    </location>
</feature>
<dbReference type="Proteomes" id="UP000722791">
    <property type="component" value="Unassembled WGS sequence"/>
</dbReference>
<evidence type="ECO:0000256" key="2">
    <source>
        <dbReference type="ARBA" id="ARBA00022801"/>
    </source>
</evidence>
<dbReference type="Pfam" id="PF00082">
    <property type="entry name" value="Peptidase_S8"/>
    <property type="match status" value="1"/>
</dbReference>
<dbReference type="GO" id="GO:0004252">
    <property type="term" value="F:serine-type endopeptidase activity"/>
    <property type="evidence" value="ECO:0007669"/>
    <property type="project" value="InterPro"/>
</dbReference>
<evidence type="ECO:0000259" key="5">
    <source>
        <dbReference type="Pfam" id="PF00082"/>
    </source>
</evidence>
<evidence type="ECO:0000313" key="7">
    <source>
        <dbReference type="Proteomes" id="UP000722791"/>
    </source>
</evidence>
<comment type="caution">
    <text evidence="6">The sequence shown here is derived from an EMBL/GenBank/DDBJ whole genome shotgun (WGS) entry which is preliminary data.</text>
</comment>
<dbReference type="PROSITE" id="PS00138">
    <property type="entry name" value="SUBTILASE_SER"/>
    <property type="match status" value="1"/>
</dbReference>
<protein>
    <recommendedName>
        <fullName evidence="5">Peptidase S8/S53 domain-containing protein</fullName>
    </recommendedName>
</protein>
<dbReference type="InterPro" id="IPR036852">
    <property type="entry name" value="Peptidase_S8/S53_dom_sf"/>
</dbReference>